<protein>
    <submittedName>
        <fullName evidence="2">Uncharacterized protein</fullName>
    </submittedName>
</protein>
<dbReference type="AlphaFoldDB" id="A0A1I8NP76"/>
<accession>A0A1I8NP76</accession>
<feature type="compositionally biased region" description="Low complexity" evidence="1">
    <location>
        <begin position="325"/>
        <end position="354"/>
    </location>
</feature>
<dbReference type="EnsemblMetazoa" id="SCAU000815-RA">
    <property type="protein sequence ID" value="SCAU000815-PA"/>
    <property type="gene ID" value="SCAU000815"/>
</dbReference>
<reference evidence="2" key="1">
    <citation type="submission" date="2020-05" db="UniProtKB">
        <authorList>
            <consortium name="EnsemblMetazoa"/>
        </authorList>
    </citation>
    <scope>IDENTIFICATION</scope>
    <source>
        <strain evidence="2">USDA</strain>
    </source>
</reference>
<sequence>LEQLKHISLSYFVLRYRKSKEYIYNYVDRVRFAEGSFPDYKCPSRGSGWRHNKSISHLDLATSCHSSASGLNHWPSAHPSRHHQLRHSRSLDYNHIDRCKDALDIAEYYWRFDHDPEVYDEEEEEEIDIEPVNTGSQLKYVSEHHHYRDFKCADENYHHSGNNLYQTDKQQKQQQLQLPITGSKQTPSRAVLPSHQSPSAASGAVTAAQAFEFASDSCSLRRSRSLAVIREETFSDLQISSSNGSRRSQLIPRARLVNRGYFRERDRLIYSNNKPHHHHHVPRDKLGNCSGSATGGGVAGVLSSAPSLEADEQSNESVAETCDSHQQQQQQLKNYKHQQQLQKSHNQSQPQQHQLHYQPLYHNGQQQTSICSVNTTTSATSVANDYYDHLKRLDKLALGLVAEQLHPWHNDKSDLESLNSDYFKNSLHQ</sequence>
<dbReference type="STRING" id="35570.A0A1I8NP76"/>
<evidence type="ECO:0000313" key="3">
    <source>
        <dbReference type="Proteomes" id="UP000095300"/>
    </source>
</evidence>
<feature type="region of interest" description="Disordered" evidence="1">
    <location>
        <begin position="272"/>
        <end position="354"/>
    </location>
</feature>
<keyword evidence="3" id="KW-1185">Reference proteome</keyword>
<evidence type="ECO:0000256" key="1">
    <source>
        <dbReference type="SAM" id="MobiDB-lite"/>
    </source>
</evidence>
<proteinExistence type="predicted"/>
<gene>
    <name evidence="2" type="primary">106095241</name>
</gene>
<name>A0A1I8NP76_STOCA</name>
<dbReference type="VEuPathDB" id="VectorBase:SCAU000815"/>
<evidence type="ECO:0000313" key="2">
    <source>
        <dbReference type="EnsemblMetazoa" id="SCAU000815-PA"/>
    </source>
</evidence>
<organism evidence="2 3">
    <name type="scientific">Stomoxys calcitrans</name>
    <name type="common">Stable fly</name>
    <name type="synonym">Conops calcitrans</name>
    <dbReference type="NCBI Taxonomy" id="35570"/>
    <lineage>
        <taxon>Eukaryota</taxon>
        <taxon>Metazoa</taxon>
        <taxon>Ecdysozoa</taxon>
        <taxon>Arthropoda</taxon>
        <taxon>Hexapoda</taxon>
        <taxon>Insecta</taxon>
        <taxon>Pterygota</taxon>
        <taxon>Neoptera</taxon>
        <taxon>Endopterygota</taxon>
        <taxon>Diptera</taxon>
        <taxon>Brachycera</taxon>
        <taxon>Muscomorpha</taxon>
        <taxon>Muscoidea</taxon>
        <taxon>Muscidae</taxon>
        <taxon>Stomoxys</taxon>
    </lineage>
</organism>
<dbReference type="Proteomes" id="UP000095300">
    <property type="component" value="Unassembled WGS sequence"/>
</dbReference>